<gene>
    <name evidence="1" type="ORF">A2V81_00580</name>
</gene>
<evidence type="ECO:0000313" key="1">
    <source>
        <dbReference type="EMBL" id="OGC82237.1"/>
    </source>
</evidence>
<protein>
    <submittedName>
        <fullName evidence="1">Uncharacterized protein</fullName>
    </submittedName>
</protein>
<dbReference type="Proteomes" id="UP000177614">
    <property type="component" value="Unassembled WGS sequence"/>
</dbReference>
<name>A0A1F4XKM6_9BACT</name>
<reference evidence="1 2" key="1">
    <citation type="journal article" date="2016" name="Nat. Commun.">
        <title>Thousands of microbial genomes shed light on interconnected biogeochemical processes in an aquifer system.</title>
        <authorList>
            <person name="Anantharaman K."/>
            <person name="Brown C.T."/>
            <person name="Hug L.A."/>
            <person name="Sharon I."/>
            <person name="Castelle C.J."/>
            <person name="Probst A.J."/>
            <person name="Thomas B.C."/>
            <person name="Singh A."/>
            <person name="Wilkins M.J."/>
            <person name="Karaoz U."/>
            <person name="Brodie E.L."/>
            <person name="Williams K.H."/>
            <person name="Hubbard S.S."/>
            <person name="Banfield J.F."/>
        </authorList>
    </citation>
    <scope>NUCLEOTIDE SEQUENCE [LARGE SCALE GENOMIC DNA]</scope>
</reference>
<dbReference type="SUPFAM" id="SSF143011">
    <property type="entry name" value="RelE-like"/>
    <property type="match status" value="1"/>
</dbReference>
<dbReference type="Gene3D" id="3.30.2310.20">
    <property type="entry name" value="RelE-like"/>
    <property type="match status" value="1"/>
</dbReference>
<organism evidence="1 2">
    <name type="scientific">Candidatus Abawacabacteria bacterium RBG_16_42_10</name>
    <dbReference type="NCBI Taxonomy" id="1817814"/>
    <lineage>
        <taxon>Bacteria</taxon>
        <taxon>Candidatus Abawacaibacteriota</taxon>
    </lineage>
</organism>
<dbReference type="EMBL" id="MEWR01000009">
    <property type="protein sequence ID" value="OGC82237.1"/>
    <property type="molecule type" value="Genomic_DNA"/>
</dbReference>
<sequence>MQEKAIKAEKLFRSNPFHPSLRLHKLKGKLFGLWSISIDRRNRIVFKPLNDGVILFVSIGAHSIYEDME</sequence>
<dbReference type="AlphaFoldDB" id="A0A1F4XKM6"/>
<comment type="caution">
    <text evidence="1">The sequence shown here is derived from an EMBL/GenBank/DDBJ whole genome shotgun (WGS) entry which is preliminary data.</text>
</comment>
<dbReference type="InterPro" id="IPR035093">
    <property type="entry name" value="RelE/ParE_toxin_dom_sf"/>
</dbReference>
<proteinExistence type="predicted"/>
<evidence type="ECO:0000313" key="2">
    <source>
        <dbReference type="Proteomes" id="UP000177614"/>
    </source>
</evidence>
<dbReference type="STRING" id="1817814.A2V81_00580"/>
<accession>A0A1F4XKM6</accession>